<sequence>MADDCSPAACWGLFHHSPVLSYPTRKFVRHPQALDLPDLSTLLSISFVTPWPSMRYFDYYPLALDLPIHNLLYLIPTLDFPISDLLTCHIVLLHTFYHSACHPLPLYTFCGLHLLSLPPLYPFLFHCFSPYYVSFQFFVRLRLRVSQGENQKVEEVQFFEKEYQQRGYARFLRHGPWDDEGFTDMSQKSSNCMRDGEAVMRILNPSLIGVLPLRHLLGRISRALLNLEAVLHY</sequence>
<protein>
    <submittedName>
        <fullName evidence="1">Uncharacterized protein</fullName>
    </submittedName>
</protein>
<comment type="caution">
    <text evidence="1">The sequence shown here is derived from an EMBL/GenBank/DDBJ whole genome shotgun (WGS) entry which is preliminary data.</text>
</comment>
<dbReference type="Proteomes" id="UP001456524">
    <property type="component" value="Unassembled WGS sequence"/>
</dbReference>
<evidence type="ECO:0000313" key="2">
    <source>
        <dbReference type="Proteomes" id="UP001456524"/>
    </source>
</evidence>
<name>A0ABR1XF63_9PEZI</name>
<keyword evidence="2" id="KW-1185">Reference proteome</keyword>
<evidence type="ECO:0000313" key="1">
    <source>
        <dbReference type="EMBL" id="KAK8151491.1"/>
    </source>
</evidence>
<accession>A0ABR1XF63</accession>
<gene>
    <name evidence="1" type="ORF">IWX90DRAFT_446393</name>
</gene>
<dbReference type="EMBL" id="JBBWUH010000017">
    <property type="protein sequence ID" value="KAK8151491.1"/>
    <property type="molecule type" value="Genomic_DNA"/>
</dbReference>
<proteinExistence type="predicted"/>
<organism evidence="1 2">
    <name type="scientific">Phyllosticta citrichinensis</name>
    <dbReference type="NCBI Taxonomy" id="1130410"/>
    <lineage>
        <taxon>Eukaryota</taxon>
        <taxon>Fungi</taxon>
        <taxon>Dikarya</taxon>
        <taxon>Ascomycota</taxon>
        <taxon>Pezizomycotina</taxon>
        <taxon>Dothideomycetes</taxon>
        <taxon>Dothideomycetes incertae sedis</taxon>
        <taxon>Botryosphaeriales</taxon>
        <taxon>Phyllostictaceae</taxon>
        <taxon>Phyllosticta</taxon>
    </lineage>
</organism>
<reference evidence="1 2" key="1">
    <citation type="journal article" date="2022" name="G3 (Bethesda)">
        <title>Enemy or ally: a genomic approach to elucidate the lifestyle of Phyllosticta citrichinaensis.</title>
        <authorList>
            <person name="Buijs V.A."/>
            <person name="Groenewald J.Z."/>
            <person name="Haridas S."/>
            <person name="LaButti K.M."/>
            <person name="Lipzen A."/>
            <person name="Martin F.M."/>
            <person name="Barry K."/>
            <person name="Grigoriev I.V."/>
            <person name="Crous P.W."/>
            <person name="Seidl M.F."/>
        </authorList>
    </citation>
    <scope>NUCLEOTIDE SEQUENCE [LARGE SCALE GENOMIC DNA]</scope>
    <source>
        <strain evidence="1 2">CBS 129764</strain>
    </source>
</reference>